<dbReference type="PANTHER" id="PTHR12948:SF3">
    <property type="entry name" value="NEDD8 ULTIMATE BUSTER 1"/>
    <property type="match status" value="1"/>
</dbReference>
<feature type="domain" description="Ubiquitin-like" evidence="1">
    <location>
        <begin position="86"/>
        <end position="160"/>
    </location>
</feature>
<dbReference type="InterPro" id="IPR000626">
    <property type="entry name" value="Ubiquitin-like_dom"/>
</dbReference>
<dbReference type="InterPro" id="IPR029071">
    <property type="entry name" value="Ubiquitin-like_domsf"/>
</dbReference>
<evidence type="ECO:0000313" key="2">
    <source>
        <dbReference type="EMBL" id="CAG9128598.1"/>
    </source>
</evidence>
<proteinExistence type="predicted"/>
<dbReference type="EMBL" id="CAJHNJ030000036">
    <property type="protein sequence ID" value="CAG9128598.1"/>
    <property type="molecule type" value="Genomic_DNA"/>
</dbReference>
<dbReference type="CDD" id="cd17062">
    <property type="entry name" value="Ubl_NUB1"/>
    <property type="match status" value="1"/>
</dbReference>
<dbReference type="Gene3D" id="3.10.20.90">
    <property type="entry name" value="Phosphatidylinositol 3-kinase Catalytic Subunit, Chain A, domain 1"/>
    <property type="match status" value="1"/>
</dbReference>
<protein>
    <submittedName>
        <fullName evidence="2">(diamondback moth) hypothetical protein</fullName>
    </submittedName>
</protein>
<dbReference type="PROSITE" id="PS50053">
    <property type="entry name" value="UBIQUITIN_2"/>
    <property type="match status" value="1"/>
</dbReference>
<reference evidence="2" key="1">
    <citation type="submission" date="2020-11" db="EMBL/GenBank/DDBJ databases">
        <authorList>
            <person name="Whiteford S."/>
        </authorList>
    </citation>
    <scope>NUCLEOTIDE SEQUENCE</scope>
</reference>
<organism evidence="2 3">
    <name type="scientific">Plutella xylostella</name>
    <name type="common">Diamondback moth</name>
    <name type="synonym">Plutella maculipennis</name>
    <dbReference type="NCBI Taxonomy" id="51655"/>
    <lineage>
        <taxon>Eukaryota</taxon>
        <taxon>Metazoa</taxon>
        <taxon>Ecdysozoa</taxon>
        <taxon>Arthropoda</taxon>
        <taxon>Hexapoda</taxon>
        <taxon>Insecta</taxon>
        <taxon>Pterygota</taxon>
        <taxon>Neoptera</taxon>
        <taxon>Endopterygota</taxon>
        <taxon>Lepidoptera</taxon>
        <taxon>Glossata</taxon>
        <taxon>Ditrysia</taxon>
        <taxon>Yponomeutoidea</taxon>
        <taxon>Plutellidae</taxon>
        <taxon>Plutella</taxon>
    </lineage>
</organism>
<evidence type="ECO:0000313" key="3">
    <source>
        <dbReference type="Proteomes" id="UP000653454"/>
    </source>
</evidence>
<dbReference type="PANTHER" id="PTHR12948">
    <property type="entry name" value="NEDD8 ULTIMATE BUSTER-1 BS4 PROTEIN"/>
    <property type="match status" value="1"/>
</dbReference>
<dbReference type="GO" id="GO:2000058">
    <property type="term" value="P:regulation of ubiquitin-dependent protein catabolic process"/>
    <property type="evidence" value="ECO:0007669"/>
    <property type="project" value="TreeGrafter"/>
</dbReference>
<dbReference type="InterPro" id="IPR039749">
    <property type="entry name" value="NUB1"/>
</dbReference>
<gene>
    <name evidence="2" type="ORF">PLXY2_LOCUS9207</name>
</gene>
<dbReference type="AlphaFoldDB" id="A0A8S4FJG2"/>
<name>A0A8S4FJG2_PLUXY</name>
<dbReference type="Proteomes" id="UP000653454">
    <property type="component" value="Unassembled WGS sequence"/>
</dbReference>
<keyword evidence="3" id="KW-1185">Reference proteome</keyword>
<dbReference type="SUPFAM" id="SSF54236">
    <property type="entry name" value="Ubiquitin-like"/>
    <property type="match status" value="1"/>
</dbReference>
<sequence>MDDSMKHEDLLIKLRAKLNEEKIKLWEPPFVQTDGAVPQSLQDLAHKYSSQLSETTEAVLGALVELQTHSVERCRANQEFKETGTATLRVKVVLPGAKAKNLSIQKKLNILGSELIEAVATEINVDQSRVKLIVNGKVVKPQPTIAEQGIQNGAQVMALVLAETPEAIKEEDNMYLEMKATRDDATLLSECVDDVDDDDEYMKLEDQSGQAVQLPAAERRALLVGLALHARGRAALAAAAPQRALPLLLEADRLFSECRSSLLARVDNWPLLQLDIAWCYVKLRATHATHAGDAARRLAAARDALTRTYAAGGGTSRYIRL</sequence>
<accession>A0A8S4FJG2</accession>
<comment type="caution">
    <text evidence="2">The sequence shown here is derived from an EMBL/GenBank/DDBJ whole genome shotgun (WGS) entry which is preliminary data.</text>
</comment>
<dbReference type="InterPro" id="IPR041207">
    <property type="entry name" value="NUB1_ubiquitin-like_dom"/>
</dbReference>
<evidence type="ECO:0000259" key="1">
    <source>
        <dbReference type="PROSITE" id="PS50053"/>
    </source>
</evidence>
<dbReference type="Pfam" id="PF18037">
    <property type="entry name" value="Ubiquitin_5"/>
    <property type="match status" value="1"/>
</dbReference>